<sequence length="442" mass="50721">EPKYGVISQFPVMDWPEDRFRPNNFKSPRSFEHFEAGYLKFGLKRYQIMVELTASHRTGVHRYTFPPAENNAKVLLDLAHILSFGLSARYESAAITCLSYNQIKGVGRYRGGWNSDGPYRVFFCSQFNVNATNYETWWNDRINENTTSYIGVSFVDKIGAILTFDTTKNPVIVSRVGISFISDDQACENAENEVPNWNFEKTRQEAVNIWNKALGRIFVKGGTINVTESFYSNLYRTMIIPSDRTGENPNWKSIDKKGNPMPYYEDFYTLWDTFRTTNPLFTLFQPERAVDITNSLVDIYVHDDYMPDGRSGSWNGITQGGSNADMVVAETYLKNLDVSGKIDWGLAYSALIKDAEVDPWDMGLVEGRLYLTDYKKYGYIPFPYDGETGYANAQCSRTLEYSANDYSISLVAKGLGKIDDYIKYKKRARSWENLWCSNKTYN</sequence>
<gene>
    <name evidence="1" type="ORF">SCALOS_LOCUS6550</name>
</gene>
<proteinExistence type="predicted"/>
<evidence type="ECO:0000313" key="1">
    <source>
        <dbReference type="EMBL" id="CAG8590196.1"/>
    </source>
</evidence>
<dbReference type="EMBL" id="CAJVPM010012733">
    <property type="protein sequence ID" value="CAG8590196.1"/>
    <property type="molecule type" value="Genomic_DNA"/>
</dbReference>
<evidence type="ECO:0000313" key="2">
    <source>
        <dbReference type="Proteomes" id="UP000789860"/>
    </source>
</evidence>
<comment type="caution">
    <text evidence="1">The sequence shown here is derived from an EMBL/GenBank/DDBJ whole genome shotgun (WGS) entry which is preliminary data.</text>
</comment>
<organism evidence="1 2">
    <name type="scientific">Scutellospora calospora</name>
    <dbReference type="NCBI Taxonomy" id="85575"/>
    <lineage>
        <taxon>Eukaryota</taxon>
        <taxon>Fungi</taxon>
        <taxon>Fungi incertae sedis</taxon>
        <taxon>Mucoromycota</taxon>
        <taxon>Glomeromycotina</taxon>
        <taxon>Glomeromycetes</taxon>
        <taxon>Diversisporales</taxon>
        <taxon>Gigasporaceae</taxon>
        <taxon>Scutellospora</taxon>
    </lineage>
</organism>
<feature type="non-terminal residue" evidence="1">
    <location>
        <position position="442"/>
    </location>
</feature>
<dbReference type="Proteomes" id="UP000789860">
    <property type="component" value="Unassembled WGS sequence"/>
</dbReference>
<name>A0ACA9MI09_9GLOM</name>
<feature type="non-terminal residue" evidence="1">
    <location>
        <position position="1"/>
    </location>
</feature>
<reference evidence="1" key="1">
    <citation type="submission" date="2021-06" db="EMBL/GenBank/DDBJ databases">
        <authorList>
            <person name="Kallberg Y."/>
            <person name="Tangrot J."/>
            <person name="Rosling A."/>
        </authorList>
    </citation>
    <scope>NUCLEOTIDE SEQUENCE</scope>
    <source>
        <strain evidence="1">AU212A</strain>
    </source>
</reference>
<keyword evidence="2" id="KW-1185">Reference proteome</keyword>
<protein>
    <submittedName>
        <fullName evidence="1">2728_t:CDS:1</fullName>
    </submittedName>
</protein>
<accession>A0ACA9MI09</accession>